<feature type="transmembrane region" description="Helical" evidence="5">
    <location>
        <begin position="419"/>
        <end position="440"/>
    </location>
</feature>
<evidence type="ECO:0000256" key="3">
    <source>
        <dbReference type="ARBA" id="ARBA00022989"/>
    </source>
</evidence>
<dbReference type="OrthoDB" id="196103at2759"/>
<dbReference type="InterPro" id="IPR010291">
    <property type="entry name" value="Ion_channel_UNC-93"/>
</dbReference>
<name>A0A0C9WBV8_9AGAM</name>
<dbReference type="SUPFAM" id="SSF103473">
    <property type="entry name" value="MFS general substrate transporter"/>
    <property type="match status" value="1"/>
</dbReference>
<dbReference type="Pfam" id="PF05978">
    <property type="entry name" value="UNC-93"/>
    <property type="match status" value="1"/>
</dbReference>
<evidence type="ECO:0000256" key="4">
    <source>
        <dbReference type="ARBA" id="ARBA00023136"/>
    </source>
</evidence>
<dbReference type="PANTHER" id="PTHR23294">
    <property type="entry name" value="ET TRANSLATION PRODUCT-RELATED"/>
    <property type="match status" value="1"/>
</dbReference>
<evidence type="ECO:0000256" key="5">
    <source>
        <dbReference type="SAM" id="Phobius"/>
    </source>
</evidence>
<dbReference type="EMBL" id="KN839865">
    <property type="protein sequence ID" value="KIJ61147.1"/>
    <property type="molecule type" value="Genomic_DNA"/>
</dbReference>
<feature type="transmembrane region" description="Helical" evidence="5">
    <location>
        <begin position="42"/>
        <end position="65"/>
    </location>
</feature>
<dbReference type="InterPro" id="IPR051617">
    <property type="entry name" value="UNC-93-like_regulator"/>
</dbReference>
<evidence type="ECO:0000256" key="1">
    <source>
        <dbReference type="ARBA" id="ARBA00004141"/>
    </source>
</evidence>
<dbReference type="GO" id="GO:0016020">
    <property type="term" value="C:membrane"/>
    <property type="evidence" value="ECO:0007669"/>
    <property type="project" value="UniProtKB-SubCell"/>
</dbReference>
<feature type="transmembrane region" description="Helical" evidence="5">
    <location>
        <begin position="281"/>
        <end position="299"/>
    </location>
</feature>
<keyword evidence="4 5" id="KW-0472">Membrane</keyword>
<organism evidence="6 7">
    <name type="scientific">Hydnomerulius pinastri MD-312</name>
    <dbReference type="NCBI Taxonomy" id="994086"/>
    <lineage>
        <taxon>Eukaryota</taxon>
        <taxon>Fungi</taxon>
        <taxon>Dikarya</taxon>
        <taxon>Basidiomycota</taxon>
        <taxon>Agaricomycotina</taxon>
        <taxon>Agaricomycetes</taxon>
        <taxon>Agaricomycetidae</taxon>
        <taxon>Boletales</taxon>
        <taxon>Boletales incertae sedis</taxon>
        <taxon>Leucogyrophana</taxon>
    </lineage>
</organism>
<feature type="transmembrane region" description="Helical" evidence="5">
    <location>
        <begin position="311"/>
        <end position="330"/>
    </location>
</feature>
<feature type="transmembrane region" description="Helical" evidence="5">
    <location>
        <begin position="357"/>
        <end position="378"/>
    </location>
</feature>
<feature type="transmembrane region" description="Helical" evidence="5">
    <location>
        <begin position="162"/>
        <end position="183"/>
    </location>
</feature>
<keyword evidence="2 5" id="KW-0812">Transmembrane</keyword>
<dbReference type="InterPro" id="IPR036259">
    <property type="entry name" value="MFS_trans_sf"/>
</dbReference>
<dbReference type="AlphaFoldDB" id="A0A0C9WBV8"/>
<dbReference type="Proteomes" id="UP000053820">
    <property type="component" value="Unassembled WGS sequence"/>
</dbReference>
<evidence type="ECO:0000313" key="6">
    <source>
        <dbReference type="EMBL" id="KIJ61147.1"/>
    </source>
</evidence>
<accession>A0A0C9WBV8</accession>
<keyword evidence="3 5" id="KW-1133">Transmembrane helix</keyword>
<evidence type="ECO:0000256" key="2">
    <source>
        <dbReference type="ARBA" id="ARBA00022692"/>
    </source>
</evidence>
<reference evidence="6 7" key="1">
    <citation type="submission" date="2014-04" db="EMBL/GenBank/DDBJ databases">
        <title>Evolutionary Origins and Diversification of the Mycorrhizal Mutualists.</title>
        <authorList>
            <consortium name="DOE Joint Genome Institute"/>
            <consortium name="Mycorrhizal Genomics Consortium"/>
            <person name="Kohler A."/>
            <person name="Kuo A."/>
            <person name="Nagy L.G."/>
            <person name="Floudas D."/>
            <person name="Copeland A."/>
            <person name="Barry K.W."/>
            <person name="Cichocki N."/>
            <person name="Veneault-Fourrey C."/>
            <person name="LaButti K."/>
            <person name="Lindquist E.A."/>
            <person name="Lipzen A."/>
            <person name="Lundell T."/>
            <person name="Morin E."/>
            <person name="Murat C."/>
            <person name="Riley R."/>
            <person name="Ohm R."/>
            <person name="Sun H."/>
            <person name="Tunlid A."/>
            <person name="Henrissat B."/>
            <person name="Grigoriev I.V."/>
            <person name="Hibbett D.S."/>
            <person name="Martin F."/>
        </authorList>
    </citation>
    <scope>NUCLEOTIDE SEQUENCE [LARGE SCALE GENOMIC DNA]</scope>
    <source>
        <strain evidence="6 7">MD-312</strain>
    </source>
</reference>
<keyword evidence="7" id="KW-1185">Reference proteome</keyword>
<dbReference type="PANTHER" id="PTHR23294:SF59">
    <property type="entry name" value="UNC93-LIKE PROTEIN C922.05C"/>
    <property type="match status" value="1"/>
</dbReference>
<feature type="transmembrane region" description="Helical" evidence="5">
    <location>
        <begin position="77"/>
        <end position="97"/>
    </location>
</feature>
<dbReference type="HOGENOM" id="CLU_030884_1_1_1"/>
<sequence length="466" mass="51832">MSDALVEAEKMGSGGSSEDSGSAREEIFERPTGWRGVYYHPILQISLLGIVCFMCPGMVNALTGLGGGGQINTTDQANASSALYATFAFFGFFSGTINNVLGSRLTLMLGTWGYPLYIASFLCGCAFVVAAGAILGVCAALLWTAQGSLMMAYPTEAQKGMFIGIFWAIFNLGGVVGSAVAFGQNFNSTIGFLILTLIGVFIPLLMANPNKMIRADGTRVVQARHPSWKAELFSLFIALKSDPWIVLLFPMFFASNYFYTWQFNDYNGAIFTIRARGLNNFVYWTSQIFGSIFIGYFILDQPKLRRRVRAFSGWMLVFGMVFVVHIWAYFYQRTYTRQTVSAATNIDIFSKDYPAHVWLMIFYGFLDSMWQTFAYWLIGAMSNDLAKLAVFTGFYKSLQSCGAAGIWRADGVALPYMNIFASTWALTAAGMLFAFPMVYFRVKDHTETEDEILQQISGVERVEPPR</sequence>
<dbReference type="Gene3D" id="1.20.1250.20">
    <property type="entry name" value="MFS general substrate transporter like domains"/>
    <property type="match status" value="1"/>
</dbReference>
<comment type="subcellular location">
    <subcellularLocation>
        <location evidence="1">Membrane</location>
        <topology evidence="1">Multi-pass membrane protein</topology>
    </subcellularLocation>
</comment>
<protein>
    <submittedName>
        <fullName evidence="6">Unplaced genomic scaffold scaffold_31, whole genome shotgun sequence</fullName>
    </submittedName>
</protein>
<feature type="transmembrane region" description="Helical" evidence="5">
    <location>
        <begin position="189"/>
        <end position="207"/>
    </location>
</feature>
<gene>
    <name evidence="6" type="ORF">HYDPIDRAFT_116448</name>
</gene>
<evidence type="ECO:0000313" key="7">
    <source>
        <dbReference type="Proteomes" id="UP000053820"/>
    </source>
</evidence>
<feature type="transmembrane region" description="Helical" evidence="5">
    <location>
        <begin position="117"/>
        <end position="142"/>
    </location>
</feature>
<feature type="transmembrane region" description="Helical" evidence="5">
    <location>
        <begin position="244"/>
        <end position="261"/>
    </location>
</feature>
<proteinExistence type="predicted"/>